<dbReference type="AlphaFoldDB" id="A0A1S8AC69"/>
<organism evidence="1">
    <name type="scientific">Citrus limon</name>
    <name type="common">Lemon</name>
    <name type="synonym">Citrus medica var. limon</name>
    <dbReference type="NCBI Taxonomy" id="2708"/>
    <lineage>
        <taxon>Eukaryota</taxon>
        <taxon>Viridiplantae</taxon>
        <taxon>Streptophyta</taxon>
        <taxon>Embryophyta</taxon>
        <taxon>Tracheophyta</taxon>
        <taxon>Spermatophyta</taxon>
        <taxon>Magnoliopsida</taxon>
        <taxon>eudicotyledons</taxon>
        <taxon>Gunneridae</taxon>
        <taxon>Pentapetalae</taxon>
        <taxon>rosids</taxon>
        <taxon>malvids</taxon>
        <taxon>Sapindales</taxon>
        <taxon>Rutaceae</taxon>
        <taxon>Aurantioideae</taxon>
        <taxon>Citrus</taxon>
    </lineage>
</organism>
<dbReference type="EMBL" id="GFAY01000723">
    <property type="protein sequence ID" value="JAV44927.1"/>
    <property type="molecule type" value="Transcribed_RNA"/>
</dbReference>
<sequence>MNSSSIHHRQFIIKSSNNLYHPQHQFKSSRVTTKLCHCSSFIIINQGIGRYLSSSWMLDLGHCLSLS</sequence>
<evidence type="ECO:0000313" key="1">
    <source>
        <dbReference type="EMBL" id="JAV44927.1"/>
    </source>
</evidence>
<name>A0A1S8AC69_CITLI</name>
<proteinExistence type="predicted"/>
<accession>A0A1S8AC69</accession>
<protein>
    <submittedName>
        <fullName evidence="1">Uncharacterized protein</fullName>
    </submittedName>
</protein>
<reference evidence="1" key="1">
    <citation type="submission" date="2016-12" db="EMBL/GenBank/DDBJ databases">
        <title>Transcriptomic, proteomic, and metabolomic analysis of Citrus limon response to graft inoculation by Candidatus Liberibacter asiaticus.</title>
        <authorList>
            <person name="Ramsey J."/>
            <person name="Chin E."/>
            <person name="Chavez J."/>
            <person name="Saha S."/>
            <person name="Mischuk D."/>
            <person name="Mahoney J."/>
            <person name="Mohr J."/>
            <person name="Robison F."/>
            <person name="Godfrey K."/>
            <person name="Levesque C."/>
            <person name="Foster L."/>
            <person name="Xu Y."/>
            <person name="Strickler S."/>
            <person name="Fernandez-Pozo N."/>
            <person name="Polek M.L."/>
            <person name="Giovannoni J."/>
            <person name="Mueller L.A."/>
            <person name="Slupsky C."/>
            <person name="Bruce J."/>
            <person name="Cilia M."/>
        </authorList>
    </citation>
    <scope>NUCLEOTIDE SEQUENCE</scope>
</reference>